<organism evidence="1">
    <name type="scientific">Siphoviridae sp. ct16M3</name>
    <dbReference type="NCBI Taxonomy" id="2825305"/>
    <lineage>
        <taxon>Viruses</taxon>
        <taxon>Duplodnaviria</taxon>
        <taxon>Heunggongvirae</taxon>
        <taxon>Uroviricota</taxon>
        <taxon>Caudoviricetes</taxon>
    </lineage>
</organism>
<protein>
    <submittedName>
        <fullName evidence="1">Uncharacterized protein</fullName>
    </submittedName>
</protein>
<proteinExistence type="predicted"/>
<accession>A0A8S5PS08</accession>
<reference evidence="1" key="1">
    <citation type="journal article" date="2021" name="Proc. Natl. Acad. Sci. U.S.A.">
        <title>A Catalog of Tens of Thousands of Viruses from Human Metagenomes Reveals Hidden Associations with Chronic Diseases.</title>
        <authorList>
            <person name="Tisza M.J."/>
            <person name="Buck C.B."/>
        </authorList>
    </citation>
    <scope>NUCLEOTIDE SEQUENCE</scope>
    <source>
        <strain evidence="1">Ct16M3</strain>
    </source>
</reference>
<sequence>MAKKKFEPVEIDYSKLRRSSAKTKNPVYFAVSEEELARRMARQWERTQKLKEEKRLREKCLLQEES</sequence>
<dbReference type="EMBL" id="BK015481">
    <property type="protein sequence ID" value="DAE08996.1"/>
    <property type="molecule type" value="Genomic_DNA"/>
</dbReference>
<name>A0A8S5PS08_9CAUD</name>
<evidence type="ECO:0000313" key="1">
    <source>
        <dbReference type="EMBL" id="DAE08996.1"/>
    </source>
</evidence>